<comment type="caution">
    <text evidence="1">The sequence shown here is derived from an EMBL/GenBank/DDBJ whole genome shotgun (WGS) entry which is preliminary data.</text>
</comment>
<dbReference type="Proteomes" id="UP000324800">
    <property type="component" value="Unassembled WGS sequence"/>
</dbReference>
<reference evidence="1 2" key="1">
    <citation type="submission" date="2019-03" db="EMBL/GenBank/DDBJ databases">
        <title>Single cell metagenomics reveals metabolic interactions within the superorganism composed of flagellate Streblomastix strix and complex community of Bacteroidetes bacteria on its surface.</title>
        <authorList>
            <person name="Treitli S.C."/>
            <person name="Kolisko M."/>
            <person name="Husnik F."/>
            <person name="Keeling P."/>
            <person name="Hampl V."/>
        </authorList>
    </citation>
    <scope>NUCLEOTIDE SEQUENCE [LARGE SCALE GENOMIC DNA]</scope>
    <source>
        <strain evidence="1">ST1C</strain>
    </source>
</reference>
<evidence type="ECO:0000313" key="2">
    <source>
        <dbReference type="Proteomes" id="UP000324800"/>
    </source>
</evidence>
<organism evidence="1 2">
    <name type="scientific">Streblomastix strix</name>
    <dbReference type="NCBI Taxonomy" id="222440"/>
    <lineage>
        <taxon>Eukaryota</taxon>
        <taxon>Metamonada</taxon>
        <taxon>Preaxostyla</taxon>
        <taxon>Oxymonadida</taxon>
        <taxon>Streblomastigidae</taxon>
        <taxon>Streblomastix</taxon>
    </lineage>
</organism>
<dbReference type="AlphaFoldDB" id="A0A5J4TCP9"/>
<feature type="non-terminal residue" evidence="1">
    <location>
        <position position="155"/>
    </location>
</feature>
<accession>A0A5J4TCP9</accession>
<dbReference type="EMBL" id="SNRW01034617">
    <property type="protein sequence ID" value="KAA6355441.1"/>
    <property type="molecule type" value="Genomic_DNA"/>
</dbReference>
<sequence length="155" mass="17597">MADGNLHMLDVVLKHDEILLGSTRYNTIGLVEQVTHINNQINIINNAPAPDVYIRTEANELFDEKADKTDLDDYYTKSETYAKVEVYNKTEVDEFLDEKANVGTSYSKSEDDTLLLLKADKTQLIDSYSKTEDDALLLLKADKTDFDEYYTAGQV</sequence>
<name>A0A5J4TCP9_9EUKA</name>
<protein>
    <submittedName>
        <fullName evidence="1">Uncharacterized protein</fullName>
    </submittedName>
</protein>
<proteinExistence type="predicted"/>
<gene>
    <name evidence="1" type="ORF">EZS28_049033</name>
</gene>
<evidence type="ECO:0000313" key="1">
    <source>
        <dbReference type="EMBL" id="KAA6355441.1"/>
    </source>
</evidence>